<feature type="domain" description="MRB1590-like C-terminal" evidence="3">
    <location>
        <begin position="469"/>
        <end position="564"/>
    </location>
</feature>
<feature type="domain" description="ATPase of the ABC class C-terminal" evidence="1">
    <location>
        <begin position="171"/>
        <end position="444"/>
    </location>
</feature>
<keyword evidence="5" id="KW-1185">Reference proteome</keyword>
<dbReference type="Pfam" id="PF21117">
    <property type="entry name" value="MRB1590_C"/>
    <property type="match status" value="1"/>
</dbReference>
<dbReference type="EMBL" id="CP144914">
    <property type="protein sequence ID" value="WWD81540.1"/>
    <property type="molecule type" value="Genomic_DNA"/>
</dbReference>
<dbReference type="InterPro" id="IPR046834">
    <property type="entry name" value="ABC_ATPase_C"/>
</dbReference>
<dbReference type="InterPro" id="IPR046833">
    <property type="entry name" value="ABC_N"/>
</dbReference>
<dbReference type="KEGG" id="ahal:FTX54_008375"/>
<dbReference type="PANTHER" id="PTHR38149:SF1">
    <property type="entry name" value="ATPASE"/>
    <property type="match status" value="1"/>
</dbReference>
<accession>A0A5C7FR40</accession>
<evidence type="ECO:0000259" key="1">
    <source>
        <dbReference type="Pfam" id="PF09818"/>
    </source>
</evidence>
<name>A0A5C7FR40_9BACI</name>
<dbReference type="AlphaFoldDB" id="A0A5C7FR40"/>
<dbReference type="Proteomes" id="UP000321816">
    <property type="component" value="Chromosome"/>
</dbReference>
<dbReference type="RefSeq" id="WP_147802152.1">
    <property type="nucleotide sequence ID" value="NZ_CP144914.1"/>
</dbReference>
<dbReference type="InterPro" id="IPR027417">
    <property type="entry name" value="P-loop_NTPase"/>
</dbReference>
<sequence>MSNTLQQLERSLQSLDNKSYNALKSIQGNYQTDLDNTLFIDYVQGDPFAAPSRIRFRIPLSSTDLTFTDMEEYHRLVAAKHFFSKEFTFEKDKKKNPVRGTGKSGMIFIDTPGQEVIERSAVAITEKYIEFRISCGIPANGRKISGKQAANLLCRIIPSIAEATLENYRRSNFQESLEVADNQVFIRKKMSENGLTAFVSNGSVLPRESGHSNRPLPEKEAVPFHSPKVWEYTFTLTNGRKITGMGIKRGVTLIVGGGYHGKSTLLKAIERGVYNHEKGDGREYVLADSSAVKIRAEDDRSIRNVNISPFINELPMQKKTDQFSSADASGSTSQAAGIMEALEMKSRVLLMDEDTSATNFMIRDARMQKLVKKEKEPITPFIDRIRDLYEQHGVSTILVLGGSGDYFDVADYVVMMDEYRPFDKTKEAKELVNSVETIREKENPITFPETLNRHFPKKIIENKLDRKGKIQARGLHQISIGKNSLPLHAVEQLISESQTEAIAMILKKIIKQNENASTEELIDGIYKSIEEEGLESVSPFAGQHPGNLALPRKFEIAAALNRIRD</sequence>
<dbReference type="Gene3D" id="3.40.50.300">
    <property type="entry name" value="P-loop containing nucleotide triphosphate hydrolases"/>
    <property type="match status" value="1"/>
</dbReference>
<organism evidence="4 5">
    <name type="scientific">Alkalicoccus halolimnae</name>
    <dbReference type="NCBI Taxonomy" id="1667239"/>
    <lineage>
        <taxon>Bacteria</taxon>
        <taxon>Bacillati</taxon>
        <taxon>Bacillota</taxon>
        <taxon>Bacilli</taxon>
        <taxon>Bacillales</taxon>
        <taxon>Bacillaceae</taxon>
        <taxon>Alkalicoccus</taxon>
    </lineage>
</organism>
<evidence type="ECO:0000259" key="3">
    <source>
        <dbReference type="Pfam" id="PF21117"/>
    </source>
</evidence>
<dbReference type="SUPFAM" id="SSF52540">
    <property type="entry name" value="P-loop containing nucleoside triphosphate hydrolases"/>
    <property type="match status" value="1"/>
</dbReference>
<evidence type="ECO:0000313" key="5">
    <source>
        <dbReference type="Proteomes" id="UP000321816"/>
    </source>
</evidence>
<dbReference type="Pfam" id="PF09818">
    <property type="entry name" value="ABC_ATPase"/>
    <property type="match status" value="1"/>
</dbReference>
<evidence type="ECO:0000313" key="4">
    <source>
        <dbReference type="EMBL" id="WWD81540.1"/>
    </source>
</evidence>
<evidence type="ECO:0000259" key="2">
    <source>
        <dbReference type="Pfam" id="PF20446"/>
    </source>
</evidence>
<dbReference type="InterPro" id="IPR049069">
    <property type="entry name" value="MRB1590-like_C"/>
</dbReference>
<dbReference type="Pfam" id="PF20446">
    <property type="entry name" value="ABC_N"/>
    <property type="match status" value="1"/>
</dbReference>
<proteinExistence type="predicted"/>
<gene>
    <name evidence="4" type="ORF">FTX54_008375</name>
</gene>
<protein>
    <submittedName>
        <fullName evidence="4">ABC-ATPase domain-containing protein</fullName>
    </submittedName>
</protein>
<dbReference type="OrthoDB" id="9809999at2"/>
<dbReference type="InterPro" id="IPR019195">
    <property type="entry name" value="ABC_ATPase_put"/>
</dbReference>
<feature type="domain" description="ATPase of the ABC class N-terminal" evidence="2">
    <location>
        <begin position="6"/>
        <end position="166"/>
    </location>
</feature>
<dbReference type="PANTHER" id="PTHR38149">
    <property type="entry name" value="ATPASE"/>
    <property type="match status" value="1"/>
</dbReference>
<reference evidence="4 5" key="1">
    <citation type="submission" date="2024-01" db="EMBL/GenBank/DDBJ databases">
        <title>Complete Genome Sequence of Alkalicoccus halolimnae BZ-SZ-XJ29T, a Moderately Halophilic Bacterium Isolated from a Salt Lake.</title>
        <authorList>
            <person name="Zhao B."/>
        </authorList>
    </citation>
    <scope>NUCLEOTIDE SEQUENCE [LARGE SCALE GENOMIC DNA]</scope>
    <source>
        <strain evidence="4 5">BZ-SZ-XJ29</strain>
    </source>
</reference>